<reference evidence="1 2" key="1">
    <citation type="submission" date="2020-08" db="EMBL/GenBank/DDBJ databases">
        <title>Genomic Encyclopedia of Type Strains, Phase IV (KMG-IV): sequencing the most valuable type-strain genomes for metagenomic binning, comparative biology and taxonomic classification.</title>
        <authorList>
            <person name="Goeker M."/>
        </authorList>
    </citation>
    <scope>NUCLEOTIDE SEQUENCE [LARGE SCALE GENOMIC DNA]</scope>
    <source>
        <strain evidence="1 2">DSM 103679</strain>
    </source>
</reference>
<comment type="caution">
    <text evidence="1">The sequence shown here is derived from an EMBL/GenBank/DDBJ whole genome shotgun (WGS) entry which is preliminary data.</text>
</comment>
<gene>
    <name evidence="1" type="ORF">HNP77_002099</name>
</gene>
<organism evidence="1 2">
    <name type="scientific">Treponema rectale</name>
    <dbReference type="NCBI Taxonomy" id="744512"/>
    <lineage>
        <taxon>Bacteria</taxon>
        <taxon>Pseudomonadati</taxon>
        <taxon>Spirochaetota</taxon>
        <taxon>Spirochaetia</taxon>
        <taxon>Spirochaetales</taxon>
        <taxon>Treponemataceae</taxon>
        <taxon>Treponema</taxon>
    </lineage>
</organism>
<name>A0A840SD63_9SPIR</name>
<proteinExistence type="predicted"/>
<evidence type="ECO:0000313" key="1">
    <source>
        <dbReference type="EMBL" id="MBB5219717.1"/>
    </source>
</evidence>
<sequence>MENNIPEFRARDWSGCDYKGGKDFTRTSEAEVSCSS</sequence>
<dbReference type="EMBL" id="JACHFR010000003">
    <property type="protein sequence ID" value="MBB5219717.1"/>
    <property type="molecule type" value="Genomic_DNA"/>
</dbReference>
<dbReference type="AlphaFoldDB" id="A0A840SD63"/>
<keyword evidence="2" id="KW-1185">Reference proteome</keyword>
<accession>A0A840SD63</accession>
<protein>
    <submittedName>
        <fullName evidence="1">Uncharacterized protein</fullName>
    </submittedName>
</protein>
<evidence type="ECO:0000313" key="2">
    <source>
        <dbReference type="Proteomes" id="UP000578697"/>
    </source>
</evidence>
<dbReference type="Proteomes" id="UP000578697">
    <property type="component" value="Unassembled WGS sequence"/>
</dbReference>